<sequence length="340" mass="37180">MLMFKMFLGALRAAIPAIFGRPEGMPYLRYVMACGLRAMSFDSRYNNPQGTGAVEAYKVFAKQQKIEPIVVQLNGGGEGYWFGPTSAKKVVLFFPGGAYSNPASEGFFLRYKSLVAAAKSQDVDLAVFVLSYDLSPKATYPTQLKQAAGSLEYLLKNKGLTPAGIILAGDSAGGNLALAMLSHLSHPHPDVPVVDLGGQVLRGVALISPWVSFDYDTPSAKANQDIDMISAFGCKGASKQFLGSVDEDEYTVPLRASPDWWKNAKAEQTLITSGSYEIFASDIASFAEKYQVHNSRTEVYEAKYEIHDQGLIDTMLGYELPESEKLMQRWILESLGRVPL</sequence>
<feature type="chain" id="PRO_5002257302" description="Alpha/beta hydrolase fold-3 domain-containing protein" evidence="4">
    <location>
        <begin position="21"/>
        <end position="340"/>
    </location>
</feature>
<protein>
    <recommendedName>
        <fullName evidence="5">Alpha/beta hydrolase fold-3 domain-containing protein</fullName>
    </recommendedName>
</protein>
<keyword evidence="2" id="KW-0378">Hydrolase</keyword>
<dbReference type="InterPro" id="IPR050300">
    <property type="entry name" value="GDXG_lipolytic_enzyme"/>
</dbReference>
<evidence type="ECO:0000313" key="7">
    <source>
        <dbReference type="Proteomes" id="UP000054342"/>
    </source>
</evidence>
<dbReference type="Gene3D" id="3.40.50.1820">
    <property type="entry name" value="alpha/beta hydrolase"/>
    <property type="match status" value="1"/>
</dbReference>
<dbReference type="SUPFAM" id="SSF53474">
    <property type="entry name" value="alpha/beta-Hydrolases"/>
    <property type="match status" value="1"/>
</dbReference>
<dbReference type="STRING" id="348802.A0A0D2F447"/>
<dbReference type="GeneID" id="25323756"/>
<gene>
    <name evidence="6" type="ORF">PV05_01848</name>
</gene>
<evidence type="ECO:0000256" key="4">
    <source>
        <dbReference type="SAM" id="SignalP"/>
    </source>
</evidence>
<dbReference type="InterPro" id="IPR033140">
    <property type="entry name" value="Lipase_GDXG_put_SER_AS"/>
</dbReference>
<dbReference type="PANTHER" id="PTHR48081">
    <property type="entry name" value="AB HYDROLASE SUPERFAMILY PROTEIN C4A8.06C"/>
    <property type="match status" value="1"/>
</dbReference>
<evidence type="ECO:0000256" key="1">
    <source>
        <dbReference type="ARBA" id="ARBA00010515"/>
    </source>
</evidence>
<dbReference type="Proteomes" id="UP000054342">
    <property type="component" value="Unassembled WGS sequence"/>
</dbReference>
<dbReference type="GO" id="GO:0016787">
    <property type="term" value="F:hydrolase activity"/>
    <property type="evidence" value="ECO:0007669"/>
    <property type="project" value="UniProtKB-KW"/>
</dbReference>
<evidence type="ECO:0000259" key="5">
    <source>
        <dbReference type="Pfam" id="PF07859"/>
    </source>
</evidence>
<dbReference type="InterPro" id="IPR013094">
    <property type="entry name" value="AB_hydrolase_3"/>
</dbReference>
<feature type="domain" description="Alpha/beta hydrolase fold-3" evidence="5">
    <location>
        <begin position="119"/>
        <end position="308"/>
    </location>
</feature>
<feature type="signal peptide" evidence="4">
    <location>
        <begin position="1"/>
        <end position="20"/>
    </location>
</feature>
<dbReference type="Pfam" id="PF07859">
    <property type="entry name" value="Abhydrolase_3"/>
    <property type="match status" value="1"/>
</dbReference>
<dbReference type="OrthoDB" id="2152029at2759"/>
<dbReference type="RefSeq" id="XP_013322350.1">
    <property type="nucleotide sequence ID" value="XM_013466896.1"/>
</dbReference>
<keyword evidence="4" id="KW-0732">Signal</keyword>
<feature type="active site" evidence="3">
    <location>
        <position position="171"/>
    </location>
</feature>
<organism evidence="6 7">
    <name type="scientific">Exophiala xenobiotica</name>
    <dbReference type="NCBI Taxonomy" id="348802"/>
    <lineage>
        <taxon>Eukaryota</taxon>
        <taxon>Fungi</taxon>
        <taxon>Dikarya</taxon>
        <taxon>Ascomycota</taxon>
        <taxon>Pezizomycotina</taxon>
        <taxon>Eurotiomycetes</taxon>
        <taxon>Chaetothyriomycetidae</taxon>
        <taxon>Chaetothyriales</taxon>
        <taxon>Herpotrichiellaceae</taxon>
        <taxon>Exophiala</taxon>
    </lineage>
</organism>
<dbReference type="PROSITE" id="PS01174">
    <property type="entry name" value="LIPASE_GDXG_SER"/>
    <property type="match status" value="1"/>
</dbReference>
<keyword evidence="7" id="KW-1185">Reference proteome</keyword>
<evidence type="ECO:0000256" key="3">
    <source>
        <dbReference type="PROSITE-ProRule" id="PRU10038"/>
    </source>
</evidence>
<dbReference type="PANTHER" id="PTHR48081:SF31">
    <property type="entry name" value="STERYL ACETYL HYDROLASE MUG81-RELATED"/>
    <property type="match status" value="1"/>
</dbReference>
<comment type="similarity">
    <text evidence="1">Belongs to the 'GDXG' lipolytic enzyme family.</text>
</comment>
<reference evidence="6 7" key="1">
    <citation type="submission" date="2015-01" db="EMBL/GenBank/DDBJ databases">
        <title>The Genome Sequence of Exophiala xenobiotica CBS118157.</title>
        <authorList>
            <consortium name="The Broad Institute Genomics Platform"/>
            <person name="Cuomo C."/>
            <person name="de Hoog S."/>
            <person name="Gorbushina A."/>
            <person name="Stielow B."/>
            <person name="Teixiera M."/>
            <person name="Abouelleil A."/>
            <person name="Chapman S.B."/>
            <person name="Priest M."/>
            <person name="Young S.K."/>
            <person name="Wortman J."/>
            <person name="Nusbaum C."/>
            <person name="Birren B."/>
        </authorList>
    </citation>
    <scope>NUCLEOTIDE SEQUENCE [LARGE SCALE GENOMIC DNA]</scope>
    <source>
        <strain evidence="6 7">CBS 118157</strain>
    </source>
</reference>
<evidence type="ECO:0000256" key="2">
    <source>
        <dbReference type="ARBA" id="ARBA00022801"/>
    </source>
</evidence>
<dbReference type="InterPro" id="IPR029058">
    <property type="entry name" value="AB_hydrolase_fold"/>
</dbReference>
<proteinExistence type="inferred from homology"/>
<dbReference type="AlphaFoldDB" id="A0A0D2F447"/>
<name>A0A0D2F447_9EURO</name>
<accession>A0A0D2F447</accession>
<dbReference type="EMBL" id="KN847317">
    <property type="protein sequence ID" value="KIW61765.1"/>
    <property type="molecule type" value="Genomic_DNA"/>
</dbReference>
<evidence type="ECO:0000313" key="6">
    <source>
        <dbReference type="EMBL" id="KIW61765.1"/>
    </source>
</evidence>